<evidence type="ECO:0000313" key="2">
    <source>
        <dbReference type="EMBL" id="MFB9259645.1"/>
    </source>
</evidence>
<sequence length="113" mass="12489">MAPAAYVLVRSDDLRLSPELGEYVRRVDESLERYGAEILVQNLPARVMEGAWDGFVTLLRFSDVAAAERWYDSPEYVAVRHLRQSSSTPTAIIVEGVGPGHRSADLAALFSLP</sequence>
<dbReference type="Gene3D" id="3.30.70.100">
    <property type="match status" value="1"/>
</dbReference>
<dbReference type="InterPro" id="IPR010753">
    <property type="entry name" value="DUF1330"/>
</dbReference>
<name>A0ABV5JRX2_9ACTN</name>
<dbReference type="Proteomes" id="UP001589700">
    <property type="component" value="Unassembled WGS sequence"/>
</dbReference>
<dbReference type="InterPro" id="IPR011008">
    <property type="entry name" value="Dimeric_a/b-barrel"/>
</dbReference>
<dbReference type="Pfam" id="PF07045">
    <property type="entry name" value="DUF1330"/>
    <property type="match status" value="1"/>
</dbReference>
<proteinExistence type="predicted"/>
<evidence type="ECO:0000313" key="3">
    <source>
        <dbReference type="Proteomes" id="UP001589700"/>
    </source>
</evidence>
<reference evidence="2 3" key="1">
    <citation type="submission" date="2024-09" db="EMBL/GenBank/DDBJ databases">
        <authorList>
            <person name="Sun Q."/>
            <person name="Mori K."/>
        </authorList>
    </citation>
    <scope>NUCLEOTIDE SEQUENCE [LARGE SCALE GENOMIC DNA]</scope>
    <source>
        <strain evidence="2 3">CCM 7659</strain>
    </source>
</reference>
<accession>A0ABV5JRX2</accession>
<feature type="domain" description="DUF1330" evidence="1">
    <location>
        <begin position="5"/>
        <end position="97"/>
    </location>
</feature>
<dbReference type="PANTHER" id="PTHR41521:SF4">
    <property type="entry name" value="BLR0684 PROTEIN"/>
    <property type="match status" value="1"/>
</dbReference>
<keyword evidence="3" id="KW-1185">Reference proteome</keyword>
<dbReference type="SUPFAM" id="SSF54909">
    <property type="entry name" value="Dimeric alpha+beta barrel"/>
    <property type="match status" value="1"/>
</dbReference>
<gene>
    <name evidence="2" type="ORF">ACFFVD_07505</name>
</gene>
<evidence type="ECO:0000259" key="1">
    <source>
        <dbReference type="Pfam" id="PF07045"/>
    </source>
</evidence>
<dbReference type="RefSeq" id="WP_182632709.1">
    <property type="nucleotide sequence ID" value="NZ_JAALDM010000176.1"/>
</dbReference>
<dbReference type="EMBL" id="JBHMDY010000004">
    <property type="protein sequence ID" value="MFB9259645.1"/>
    <property type="molecule type" value="Genomic_DNA"/>
</dbReference>
<organism evidence="2 3">
    <name type="scientific">Dietzia aerolata</name>
    <dbReference type="NCBI Taxonomy" id="595984"/>
    <lineage>
        <taxon>Bacteria</taxon>
        <taxon>Bacillati</taxon>
        <taxon>Actinomycetota</taxon>
        <taxon>Actinomycetes</taxon>
        <taxon>Mycobacteriales</taxon>
        <taxon>Dietziaceae</taxon>
        <taxon>Dietzia</taxon>
    </lineage>
</organism>
<dbReference type="PANTHER" id="PTHR41521">
    <property type="match status" value="1"/>
</dbReference>
<protein>
    <submittedName>
        <fullName evidence="2">DUF1330 domain-containing protein</fullName>
    </submittedName>
</protein>
<comment type="caution">
    <text evidence="2">The sequence shown here is derived from an EMBL/GenBank/DDBJ whole genome shotgun (WGS) entry which is preliminary data.</text>
</comment>